<evidence type="ECO:0000313" key="3">
    <source>
        <dbReference type="Proteomes" id="UP000006727"/>
    </source>
</evidence>
<proteinExistence type="predicted"/>
<accession>A0A2K1KD80</accession>
<dbReference type="Gramene" id="Pp3c7_26120V3.1">
    <property type="protein sequence ID" value="Pp3c7_26120V3.1"/>
    <property type="gene ID" value="Pp3c7_26120"/>
</dbReference>
<organism evidence="1">
    <name type="scientific">Physcomitrium patens</name>
    <name type="common">Spreading-leaved earth moss</name>
    <name type="synonym">Physcomitrella patens</name>
    <dbReference type="NCBI Taxonomy" id="3218"/>
    <lineage>
        <taxon>Eukaryota</taxon>
        <taxon>Viridiplantae</taxon>
        <taxon>Streptophyta</taxon>
        <taxon>Embryophyta</taxon>
        <taxon>Bryophyta</taxon>
        <taxon>Bryophytina</taxon>
        <taxon>Bryopsida</taxon>
        <taxon>Funariidae</taxon>
        <taxon>Funariales</taxon>
        <taxon>Funariaceae</taxon>
        <taxon>Physcomitrium</taxon>
    </lineage>
</organism>
<dbReference type="InParanoid" id="A0A2K1KD80"/>
<reference evidence="1 3" key="2">
    <citation type="journal article" date="2018" name="Plant J.">
        <title>The Physcomitrella patens chromosome-scale assembly reveals moss genome structure and evolution.</title>
        <authorList>
            <person name="Lang D."/>
            <person name="Ullrich K.K."/>
            <person name="Murat F."/>
            <person name="Fuchs J."/>
            <person name="Jenkins J."/>
            <person name="Haas F.B."/>
            <person name="Piednoel M."/>
            <person name="Gundlach H."/>
            <person name="Van Bel M."/>
            <person name="Meyberg R."/>
            <person name="Vives C."/>
            <person name="Morata J."/>
            <person name="Symeonidi A."/>
            <person name="Hiss M."/>
            <person name="Muchero W."/>
            <person name="Kamisugi Y."/>
            <person name="Saleh O."/>
            <person name="Blanc G."/>
            <person name="Decker E.L."/>
            <person name="van Gessel N."/>
            <person name="Grimwood J."/>
            <person name="Hayes R.D."/>
            <person name="Graham S.W."/>
            <person name="Gunter L.E."/>
            <person name="McDaniel S.F."/>
            <person name="Hoernstein S.N.W."/>
            <person name="Larsson A."/>
            <person name="Li F.W."/>
            <person name="Perroud P.F."/>
            <person name="Phillips J."/>
            <person name="Ranjan P."/>
            <person name="Rokshar D.S."/>
            <person name="Rothfels C.J."/>
            <person name="Schneider L."/>
            <person name="Shu S."/>
            <person name="Stevenson D.W."/>
            <person name="Thummler F."/>
            <person name="Tillich M."/>
            <person name="Villarreal Aguilar J.C."/>
            <person name="Widiez T."/>
            <person name="Wong G.K."/>
            <person name="Wymore A."/>
            <person name="Zhang Y."/>
            <person name="Zimmer A.D."/>
            <person name="Quatrano R.S."/>
            <person name="Mayer K.F.X."/>
            <person name="Goodstein D."/>
            <person name="Casacuberta J.M."/>
            <person name="Vandepoele K."/>
            <person name="Reski R."/>
            <person name="Cuming A.C."/>
            <person name="Tuskan G.A."/>
            <person name="Maumus F."/>
            <person name="Salse J."/>
            <person name="Schmutz J."/>
            <person name="Rensing S.A."/>
        </authorList>
    </citation>
    <scope>NUCLEOTIDE SEQUENCE [LARGE SCALE GENOMIC DNA]</scope>
    <source>
        <strain evidence="2 3">cv. Gransden 2004</strain>
    </source>
</reference>
<evidence type="ECO:0000313" key="1">
    <source>
        <dbReference type="EMBL" id="PNR51709.1"/>
    </source>
</evidence>
<name>A0A2K1KD80_PHYPA</name>
<gene>
    <name evidence="1" type="ORF">PHYPA_010897</name>
</gene>
<keyword evidence="3" id="KW-1185">Reference proteome</keyword>
<dbReference type="PaxDb" id="3218-PP1S97_178V6.1"/>
<dbReference type="AlphaFoldDB" id="A0A2K1KD80"/>
<sequence>MWWHQWHPSKREISQRISSDLSWSESRAWTNSRPLEIRLLKVVTTLPEVRG</sequence>
<protein>
    <submittedName>
        <fullName evidence="1 2">Uncharacterized protein</fullName>
    </submittedName>
</protein>
<dbReference type="Proteomes" id="UP000006727">
    <property type="component" value="Chromosome 7"/>
</dbReference>
<reference evidence="2" key="3">
    <citation type="submission" date="2020-12" db="UniProtKB">
        <authorList>
            <consortium name="EnsemblPlants"/>
        </authorList>
    </citation>
    <scope>IDENTIFICATION</scope>
</reference>
<dbReference type="EMBL" id="ABEU02000007">
    <property type="protein sequence ID" value="PNR51709.1"/>
    <property type="molecule type" value="Genomic_DNA"/>
</dbReference>
<dbReference type="EnsemblPlants" id="Pp3c7_26120V3.1">
    <property type="protein sequence ID" value="Pp3c7_26120V3.1"/>
    <property type="gene ID" value="Pp3c7_26120"/>
</dbReference>
<reference evidence="1 3" key="1">
    <citation type="journal article" date="2008" name="Science">
        <title>The Physcomitrella genome reveals evolutionary insights into the conquest of land by plants.</title>
        <authorList>
            <person name="Rensing S."/>
            <person name="Lang D."/>
            <person name="Zimmer A."/>
            <person name="Terry A."/>
            <person name="Salamov A."/>
            <person name="Shapiro H."/>
            <person name="Nishiyama T."/>
            <person name="Perroud P.-F."/>
            <person name="Lindquist E."/>
            <person name="Kamisugi Y."/>
            <person name="Tanahashi T."/>
            <person name="Sakakibara K."/>
            <person name="Fujita T."/>
            <person name="Oishi K."/>
            <person name="Shin-I T."/>
            <person name="Kuroki Y."/>
            <person name="Toyoda A."/>
            <person name="Suzuki Y."/>
            <person name="Hashimoto A."/>
            <person name="Yamaguchi K."/>
            <person name="Sugano A."/>
            <person name="Kohara Y."/>
            <person name="Fujiyama A."/>
            <person name="Anterola A."/>
            <person name="Aoki S."/>
            <person name="Ashton N."/>
            <person name="Barbazuk W.B."/>
            <person name="Barker E."/>
            <person name="Bennetzen J."/>
            <person name="Bezanilla M."/>
            <person name="Blankenship R."/>
            <person name="Cho S.H."/>
            <person name="Dutcher S."/>
            <person name="Estelle M."/>
            <person name="Fawcett J.A."/>
            <person name="Gundlach H."/>
            <person name="Hanada K."/>
            <person name="Heyl A."/>
            <person name="Hicks K.A."/>
            <person name="Hugh J."/>
            <person name="Lohr M."/>
            <person name="Mayer K."/>
            <person name="Melkozernov A."/>
            <person name="Murata T."/>
            <person name="Nelson D."/>
            <person name="Pils B."/>
            <person name="Prigge M."/>
            <person name="Reiss B."/>
            <person name="Renner T."/>
            <person name="Rombauts S."/>
            <person name="Rushton P."/>
            <person name="Sanderfoot A."/>
            <person name="Schween G."/>
            <person name="Shiu S.-H."/>
            <person name="Stueber K."/>
            <person name="Theodoulou F.L."/>
            <person name="Tu H."/>
            <person name="Van de Peer Y."/>
            <person name="Verrier P.J."/>
            <person name="Waters E."/>
            <person name="Wood A."/>
            <person name="Yang L."/>
            <person name="Cove D."/>
            <person name="Cuming A."/>
            <person name="Hasebe M."/>
            <person name="Lucas S."/>
            <person name="Mishler D.B."/>
            <person name="Reski R."/>
            <person name="Grigoriev I."/>
            <person name="Quatrano R.S."/>
            <person name="Boore J.L."/>
        </authorList>
    </citation>
    <scope>NUCLEOTIDE SEQUENCE [LARGE SCALE GENOMIC DNA]</scope>
    <source>
        <strain evidence="2 3">cv. Gransden 2004</strain>
    </source>
</reference>
<evidence type="ECO:0000313" key="2">
    <source>
        <dbReference type="EnsemblPlants" id="Pp3c7_26120V3.1"/>
    </source>
</evidence>